<evidence type="ECO:0000313" key="4">
    <source>
        <dbReference type="Proteomes" id="UP001430584"/>
    </source>
</evidence>
<feature type="region of interest" description="Disordered" evidence="1">
    <location>
        <begin position="114"/>
        <end position="143"/>
    </location>
</feature>
<proteinExistence type="predicted"/>
<organism evidence="3 4">
    <name type="scientific">Diplodia seriata</name>
    <dbReference type="NCBI Taxonomy" id="420778"/>
    <lineage>
        <taxon>Eukaryota</taxon>
        <taxon>Fungi</taxon>
        <taxon>Dikarya</taxon>
        <taxon>Ascomycota</taxon>
        <taxon>Pezizomycotina</taxon>
        <taxon>Dothideomycetes</taxon>
        <taxon>Dothideomycetes incertae sedis</taxon>
        <taxon>Botryosphaeriales</taxon>
        <taxon>Botryosphaeriaceae</taxon>
        <taxon>Diplodia</taxon>
    </lineage>
</organism>
<dbReference type="Proteomes" id="UP001430584">
    <property type="component" value="Unassembled WGS sequence"/>
</dbReference>
<evidence type="ECO:0000256" key="1">
    <source>
        <dbReference type="SAM" id="MobiDB-lite"/>
    </source>
</evidence>
<name>A0ABR3CJY0_9PEZI</name>
<reference evidence="3 4" key="1">
    <citation type="submission" date="2024-02" db="EMBL/GenBank/DDBJ databases">
        <title>De novo assembly and annotation of 12 fungi associated with fruit tree decline syndrome in Ontario, Canada.</title>
        <authorList>
            <person name="Sulman M."/>
            <person name="Ellouze W."/>
            <person name="Ilyukhin E."/>
        </authorList>
    </citation>
    <scope>NUCLEOTIDE SEQUENCE [LARGE SCALE GENOMIC DNA]</scope>
    <source>
        <strain evidence="3 4">FDS-637</strain>
    </source>
</reference>
<evidence type="ECO:0000259" key="2">
    <source>
        <dbReference type="PROSITE" id="PS50097"/>
    </source>
</evidence>
<dbReference type="SUPFAM" id="SSF54695">
    <property type="entry name" value="POZ domain"/>
    <property type="match status" value="1"/>
</dbReference>
<comment type="caution">
    <text evidence="3">The sequence shown here is derived from an EMBL/GenBank/DDBJ whole genome shotgun (WGS) entry which is preliminary data.</text>
</comment>
<dbReference type="InterPro" id="IPR000210">
    <property type="entry name" value="BTB/POZ_dom"/>
</dbReference>
<dbReference type="CDD" id="cd18186">
    <property type="entry name" value="BTB_POZ_ZBTB_KLHL-like"/>
    <property type="match status" value="1"/>
</dbReference>
<dbReference type="GeneID" id="92008709"/>
<keyword evidence="4" id="KW-1185">Reference proteome</keyword>
<feature type="domain" description="BTB" evidence="2">
    <location>
        <begin position="17"/>
        <end position="86"/>
    </location>
</feature>
<protein>
    <recommendedName>
        <fullName evidence="2">BTB domain-containing protein</fullName>
    </recommendedName>
</protein>
<dbReference type="Gene3D" id="3.30.710.10">
    <property type="entry name" value="Potassium Channel Kv1.1, Chain A"/>
    <property type="match status" value="1"/>
</dbReference>
<dbReference type="PANTHER" id="PTHR47843:SF3">
    <property type="entry name" value="BTB DOMAIN-CONTAINING PROTEIN"/>
    <property type="match status" value="1"/>
</dbReference>
<dbReference type="InterPro" id="IPR011333">
    <property type="entry name" value="SKP1/BTB/POZ_sf"/>
</dbReference>
<dbReference type="PANTHER" id="PTHR47843">
    <property type="entry name" value="BTB DOMAIN-CONTAINING PROTEIN-RELATED"/>
    <property type="match status" value="1"/>
</dbReference>
<dbReference type="EMBL" id="JAJVCZ030000004">
    <property type="protein sequence ID" value="KAL0260932.1"/>
    <property type="molecule type" value="Genomic_DNA"/>
</dbReference>
<gene>
    <name evidence="3" type="ORF">SLS55_004624</name>
</gene>
<evidence type="ECO:0000313" key="3">
    <source>
        <dbReference type="EMBL" id="KAL0260932.1"/>
    </source>
</evidence>
<dbReference type="PROSITE" id="PS50097">
    <property type="entry name" value="BTB"/>
    <property type="match status" value="1"/>
</dbReference>
<accession>A0ABR3CJY0</accession>
<dbReference type="RefSeq" id="XP_066633961.1">
    <property type="nucleotide sequence ID" value="XM_066776080.1"/>
</dbReference>
<sequence length="307" mass="33650">MSAKTISGLNLAHLASPTITLEVGPGKFPIRVPKLLLTEASPFFDNALNGKFMEAWTNILPFPTDEPDVVFRMVKWIITGELDSRNDVNDSWEGQEEECDEYYEECPNNDISCVFDDADTSSDDHTDSSAEEEEEPNNSPAPLPATGANALFRLWCLAERLLMPGLQDAVAQTLVASVVRNAYTGLGPVPNPPTLAFVYDNSAEQSRIRALAIDVAVVTWETAALKDLSAGLPVEIVTDLFVAATKYWRGETVSHGGKHVLFFEGAVHAYDVEGKSREELETPALTAPVCCHPKRLCRGCGFCDEWL</sequence>